<dbReference type="SUPFAM" id="SSF53850">
    <property type="entry name" value="Periplasmic binding protein-like II"/>
    <property type="match status" value="1"/>
</dbReference>
<dbReference type="InterPro" id="IPR001638">
    <property type="entry name" value="Solute-binding_3/MltF_N"/>
</dbReference>
<dbReference type="RefSeq" id="WP_001198755.1">
    <property type="nucleotide sequence ID" value="NC_009457.1"/>
</dbReference>
<dbReference type="PANTHER" id="PTHR38834">
    <property type="entry name" value="PERIPLASMIC SUBSTRATE BINDING PROTEIN FAMILY 3"/>
    <property type="match status" value="1"/>
</dbReference>
<protein>
    <recommendedName>
        <fullName evidence="2">Solute-binding protein family 3/N-terminal domain-containing protein</fullName>
    </recommendedName>
</protein>
<dbReference type="eggNOG" id="COG0834">
    <property type="taxonomic scope" value="Bacteria"/>
</dbReference>
<dbReference type="Pfam" id="PF00497">
    <property type="entry name" value="SBP_bac_3"/>
    <property type="match status" value="1"/>
</dbReference>
<dbReference type="EMBL" id="CP000627">
    <property type="protein sequence ID" value="ABQ22173.1"/>
    <property type="molecule type" value="Genomic_DNA"/>
</dbReference>
<reference evidence="3 4" key="1">
    <citation type="submission" date="2007-03" db="EMBL/GenBank/DDBJ databases">
        <authorList>
            <person name="Heidelberg J."/>
        </authorList>
    </citation>
    <scope>NUCLEOTIDE SEQUENCE [LARGE SCALE GENOMIC DNA]</scope>
    <source>
        <strain evidence="4">ATCC 39541 / Classical Ogawa 395 / O395</strain>
    </source>
</reference>
<dbReference type="PATRIC" id="fig|345073.21.peg.1664"/>
<proteinExistence type="predicted"/>
<organism evidence="3 4">
    <name type="scientific">Vibrio cholerae serotype O1 (strain ATCC 39541 / Classical Ogawa 395 / O395)</name>
    <dbReference type="NCBI Taxonomy" id="345073"/>
    <lineage>
        <taxon>Bacteria</taxon>
        <taxon>Pseudomonadati</taxon>
        <taxon>Pseudomonadota</taxon>
        <taxon>Gammaproteobacteria</taxon>
        <taxon>Vibrionales</taxon>
        <taxon>Vibrionaceae</taxon>
        <taxon>Vibrio</taxon>
    </lineage>
</organism>
<dbReference type="KEGG" id="vcr:VC395_1719"/>
<evidence type="ECO:0000256" key="1">
    <source>
        <dbReference type="SAM" id="SignalP"/>
    </source>
</evidence>
<evidence type="ECO:0000259" key="2">
    <source>
        <dbReference type="Pfam" id="PF00497"/>
    </source>
</evidence>
<dbReference type="AlphaFoldDB" id="A0A0H3AP04"/>
<name>A0A0H3AP04_VIBC3</name>
<evidence type="ECO:0000313" key="4">
    <source>
        <dbReference type="Proteomes" id="UP000000249"/>
    </source>
</evidence>
<dbReference type="KEGG" id="vco:VC0395_A1208"/>
<feature type="signal peptide" evidence="1">
    <location>
        <begin position="1"/>
        <end position="25"/>
    </location>
</feature>
<gene>
    <name evidence="3" type="ordered locus">VC0395_A1208</name>
</gene>
<dbReference type="OrthoDB" id="8587856at2"/>
<keyword evidence="1" id="KW-0732">Signal</keyword>
<dbReference type="Proteomes" id="UP000000249">
    <property type="component" value="Chromosome 1"/>
</dbReference>
<feature type="domain" description="Solute-binding protein family 3/N-terminal" evidence="2">
    <location>
        <begin position="35"/>
        <end position="242"/>
    </location>
</feature>
<feature type="chain" id="PRO_5030008260" description="Solute-binding protein family 3/N-terminal domain-containing protein" evidence="1">
    <location>
        <begin position="26"/>
        <end position="258"/>
    </location>
</feature>
<dbReference type="Gene3D" id="3.40.190.10">
    <property type="entry name" value="Periplasmic binding protein-like II"/>
    <property type="match status" value="2"/>
</dbReference>
<evidence type="ECO:0000313" key="3">
    <source>
        <dbReference type="EMBL" id="ABQ22173.1"/>
    </source>
</evidence>
<sequence>MQWRFCLTTVLGVVLSFSPSVKVQAQGLESLTYYTENYPPLNFAKEDGKPAGIAVDLLLEAAAAVNVTLNLDQIFVQPWPRSYRSALLKQDGVLFSTTRTTHRENLFNWVGPIADIKVVVLARKSSQIKVNDPIELGNYRIGVIRDDIGEQQLLQLGVPRESMVEGSTVSSLAEQLLKKRIDLLAYDERTALWWMSQDSYPVEEFETVYVLMQGSLYYAFNKNIDKSVLNDLQKGIELIKNSVNENGVTRYQAILDKY</sequence>
<dbReference type="PANTHER" id="PTHR38834:SF3">
    <property type="entry name" value="SOLUTE-BINDING PROTEIN FAMILY 3_N-TERMINAL DOMAIN-CONTAINING PROTEIN"/>
    <property type="match status" value="1"/>
</dbReference>
<accession>A0A0H3AP04</accession>